<comment type="caution">
    <text evidence="2">The sequence shown here is derived from an EMBL/GenBank/DDBJ whole genome shotgun (WGS) entry which is preliminary data.</text>
</comment>
<reference evidence="2" key="1">
    <citation type="submission" date="2022-12" db="EMBL/GenBank/DDBJ databases">
        <title>Draft genome assemblies for two species of Escallonia (Escalloniales).</title>
        <authorList>
            <person name="Chanderbali A."/>
            <person name="Dervinis C."/>
            <person name="Anghel I."/>
            <person name="Soltis D."/>
            <person name="Soltis P."/>
            <person name="Zapata F."/>
        </authorList>
    </citation>
    <scope>NUCLEOTIDE SEQUENCE</scope>
    <source>
        <strain evidence="2">UCBG92.1500</strain>
        <tissue evidence="2">Leaf</tissue>
    </source>
</reference>
<evidence type="ECO:0000259" key="1">
    <source>
        <dbReference type="PROSITE" id="PS50181"/>
    </source>
</evidence>
<dbReference type="InterPro" id="IPR001810">
    <property type="entry name" value="F-box_dom"/>
</dbReference>
<dbReference type="Pfam" id="PF00646">
    <property type="entry name" value="F-box"/>
    <property type="match status" value="1"/>
</dbReference>
<dbReference type="InterPro" id="IPR013187">
    <property type="entry name" value="F-box-assoc_dom_typ3"/>
</dbReference>
<dbReference type="Proteomes" id="UP001187471">
    <property type="component" value="Unassembled WGS sequence"/>
</dbReference>
<dbReference type="Pfam" id="PF08268">
    <property type="entry name" value="FBA_3"/>
    <property type="match status" value="1"/>
</dbReference>
<dbReference type="PANTHER" id="PTHR31672:SF13">
    <property type="entry name" value="F-BOX PROTEIN CPR30-LIKE"/>
    <property type="match status" value="1"/>
</dbReference>
<dbReference type="NCBIfam" id="TIGR01640">
    <property type="entry name" value="F_box_assoc_1"/>
    <property type="match status" value="1"/>
</dbReference>
<protein>
    <recommendedName>
        <fullName evidence="1">F-box domain-containing protein</fullName>
    </recommendedName>
</protein>
<organism evidence="2 3">
    <name type="scientific">Escallonia rubra</name>
    <dbReference type="NCBI Taxonomy" id="112253"/>
    <lineage>
        <taxon>Eukaryota</taxon>
        <taxon>Viridiplantae</taxon>
        <taxon>Streptophyta</taxon>
        <taxon>Embryophyta</taxon>
        <taxon>Tracheophyta</taxon>
        <taxon>Spermatophyta</taxon>
        <taxon>Magnoliopsida</taxon>
        <taxon>eudicotyledons</taxon>
        <taxon>Gunneridae</taxon>
        <taxon>Pentapetalae</taxon>
        <taxon>asterids</taxon>
        <taxon>campanulids</taxon>
        <taxon>Escalloniales</taxon>
        <taxon>Escalloniaceae</taxon>
        <taxon>Escallonia</taxon>
    </lineage>
</organism>
<dbReference type="AlphaFoldDB" id="A0AA88RI08"/>
<evidence type="ECO:0000313" key="2">
    <source>
        <dbReference type="EMBL" id="KAK2990049.1"/>
    </source>
</evidence>
<dbReference type="CDD" id="cd22157">
    <property type="entry name" value="F-box_AtFBW1-like"/>
    <property type="match status" value="1"/>
</dbReference>
<dbReference type="InterPro" id="IPR050796">
    <property type="entry name" value="SCF_F-box_component"/>
</dbReference>
<proteinExistence type="predicted"/>
<dbReference type="PANTHER" id="PTHR31672">
    <property type="entry name" value="BNACNNG10540D PROTEIN"/>
    <property type="match status" value="1"/>
</dbReference>
<keyword evidence="3" id="KW-1185">Reference proteome</keyword>
<dbReference type="SUPFAM" id="SSF81383">
    <property type="entry name" value="F-box domain"/>
    <property type="match status" value="1"/>
</dbReference>
<dbReference type="Gene3D" id="1.20.1280.50">
    <property type="match status" value="1"/>
</dbReference>
<gene>
    <name evidence="2" type="ORF">RJ640_015440</name>
</gene>
<evidence type="ECO:0000313" key="3">
    <source>
        <dbReference type="Proteomes" id="UP001187471"/>
    </source>
</evidence>
<dbReference type="InterPro" id="IPR036047">
    <property type="entry name" value="F-box-like_dom_sf"/>
</dbReference>
<accession>A0AA88RI08</accession>
<dbReference type="EMBL" id="JAVXUO010000675">
    <property type="protein sequence ID" value="KAK2990049.1"/>
    <property type="molecule type" value="Genomic_DNA"/>
</dbReference>
<dbReference type="InterPro" id="IPR017451">
    <property type="entry name" value="F-box-assoc_interact_dom"/>
</dbReference>
<name>A0AA88RI08_9ASTE</name>
<feature type="domain" description="F-box" evidence="1">
    <location>
        <begin position="1"/>
        <end position="44"/>
    </location>
</feature>
<dbReference type="SMART" id="SM00256">
    <property type="entry name" value="FBOX"/>
    <property type="match status" value="1"/>
</dbReference>
<dbReference type="PROSITE" id="PS50181">
    <property type="entry name" value="FBOX"/>
    <property type="match status" value="1"/>
</dbReference>
<sequence>MFSDLPPQVIIDVLSRLPTKKIIHCRCVCKTWRNLLSEPYFASLHLSRSPTTLVILESQFGPHSLKLVEFVDEPDHHGLHCDLVMSFNLKHAFQHLVGSINGLLCLAELVLDETICICSPIVRQCVTLPKSKFKGGYPHIVINAFGFSSVTGEYKVLRIFQERKDQDPRWPPSCNSEGEVYTLGTGTWRSIGHVPFLFTAGTFGVLLNGNLHWDVYDIDGSGLICSFDIEKEKFHAMSHPKRNDRSNELVNLGVLGGCLCMSTCQNATESDFVIWVMQDYGVKESWRKEIVIKQVLLYYEMVSPLRVLRDGDILMLWGDQMFYSYSFETETWERLLPDISFMGGSIHVPSFLSLRTFGMENVEVF</sequence>